<name>A0ABR1M8Y9_9PEZI</name>
<evidence type="ECO:0000313" key="2">
    <source>
        <dbReference type="Proteomes" id="UP001365128"/>
    </source>
</evidence>
<evidence type="ECO:0000313" key="1">
    <source>
        <dbReference type="EMBL" id="KAK7543875.1"/>
    </source>
</evidence>
<keyword evidence="2" id="KW-1185">Reference proteome</keyword>
<accession>A0ABR1M8Y9</accession>
<proteinExistence type="predicted"/>
<gene>
    <name evidence="1" type="ORF">IWX46DRAFT_127697</name>
</gene>
<dbReference type="EMBL" id="JBBPDW010000019">
    <property type="protein sequence ID" value="KAK7543875.1"/>
    <property type="molecule type" value="Genomic_DNA"/>
</dbReference>
<organism evidence="1 2">
    <name type="scientific">Phyllosticta citricarpa</name>
    <dbReference type="NCBI Taxonomy" id="55181"/>
    <lineage>
        <taxon>Eukaryota</taxon>
        <taxon>Fungi</taxon>
        <taxon>Dikarya</taxon>
        <taxon>Ascomycota</taxon>
        <taxon>Pezizomycotina</taxon>
        <taxon>Dothideomycetes</taxon>
        <taxon>Dothideomycetes incertae sedis</taxon>
        <taxon>Botryosphaeriales</taxon>
        <taxon>Phyllostictaceae</taxon>
        <taxon>Phyllosticta</taxon>
    </lineage>
</organism>
<dbReference type="Proteomes" id="UP001365128">
    <property type="component" value="Unassembled WGS sequence"/>
</dbReference>
<reference evidence="1 2" key="1">
    <citation type="submission" date="2024-04" db="EMBL/GenBank/DDBJ databases">
        <title>Phyllosticta paracitricarpa is synonymous to the EU quarantine fungus P. citricarpa based on phylogenomic analyses.</title>
        <authorList>
            <consortium name="Lawrence Berkeley National Laboratory"/>
            <person name="Van Ingen-Buijs V.A."/>
            <person name="Van Westerhoven A.C."/>
            <person name="Haridas S."/>
            <person name="Skiadas P."/>
            <person name="Martin F."/>
            <person name="Groenewald J.Z."/>
            <person name="Crous P.W."/>
            <person name="Seidl M.F."/>
        </authorList>
    </citation>
    <scope>NUCLEOTIDE SEQUENCE [LARGE SCALE GENOMIC DNA]</scope>
    <source>
        <strain evidence="1 2">CBS 122670</strain>
    </source>
</reference>
<comment type="caution">
    <text evidence="1">The sequence shown here is derived from an EMBL/GenBank/DDBJ whole genome shotgun (WGS) entry which is preliminary data.</text>
</comment>
<sequence length="170" mass="18164">MILRGQWRPSTIPSGKLLILAMPLFTHDRRPLTSLPGARLGAEPVLAQPRLPVLGAPVVVELQRHHLFGRGFDGEDDVERGEVGRCVTVVCVPVGDGFVGGHEGGRVCLVWGGGVDRGKGLRCAPRKRPAGLLNRGEELSVMSCVPFDGHDGGRVGVGLGRVDLGRRRQS</sequence>
<protein>
    <submittedName>
        <fullName evidence="1">Uncharacterized protein</fullName>
    </submittedName>
</protein>